<comment type="caution">
    <text evidence="1">The sequence shown here is derived from an EMBL/GenBank/DDBJ whole genome shotgun (WGS) entry which is preliminary data.</text>
</comment>
<evidence type="ECO:0008006" key="3">
    <source>
        <dbReference type="Google" id="ProtNLM"/>
    </source>
</evidence>
<protein>
    <recommendedName>
        <fullName evidence="3">Glycosyltransferase</fullName>
    </recommendedName>
</protein>
<name>A0ABW5DU68_9PROT</name>
<dbReference type="Proteomes" id="UP001597295">
    <property type="component" value="Unassembled WGS sequence"/>
</dbReference>
<sequence>MRVFVGPIEVAGYYRSITEALRLSGLDARLTLFRKSPFAYAGQEEPGDLIPRLLSWGRTPTRNALAFLAKTAVKLLDRPLRWLYLPIAAARYDAFLFGFSQSITNDALGLDLWLLKKLGKRLVFVFNGSDTRPPWMIGMPSAPETAKEIARYPRRTLRKRRRLRVIERYADAILCNPLTAQLHKAPIVNHYAIGAPFAPPRDRIIPDSAARAQASGEVIALHSPSRPLIKGTPLIERAVAELRDEGIDLRLVKITGKPHSEVLDALCACDFVIDQAYSDTPLAGFATEAAAFGKIAVVSGYELEECVAAIPPEMRPPSAICTPETLKDAIRLLATDAQERNRLNSAAQQFIAQKWSLREIGGRMRRLLEGDIPPAWILDPMQLPYRWGAGIDRAALTERTRRIVAAHGLAALGLDDKPALQQRFATLVAEEN</sequence>
<evidence type="ECO:0000313" key="2">
    <source>
        <dbReference type="Proteomes" id="UP001597295"/>
    </source>
</evidence>
<proteinExistence type="predicted"/>
<dbReference type="Gene3D" id="3.40.50.2000">
    <property type="entry name" value="Glycogen Phosphorylase B"/>
    <property type="match status" value="1"/>
</dbReference>
<dbReference type="RefSeq" id="WP_379877036.1">
    <property type="nucleotide sequence ID" value="NZ_JBHUIP010000012.1"/>
</dbReference>
<accession>A0ABW5DU68</accession>
<dbReference type="SUPFAM" id="SSF53756">
    <property type="entry name" value="UDP-Glycosyltransferase/glycogen phosphorylase"/>
    <property type="match status" value="1"/>
</dbReference>
<reference evidence="2" key="1">
    <citation type="journal article" date="2019" name="Int. J. Syst. Evol. Microbiol.">
        <title>The Global Catalogue of Microorganisms (GCM) 10K type strain sequencing project: providing services to taxonomists for standard genome sequencing and annotation.</title>
        <authorList>
            <consortium name="The Broad Institute Genomics Platform"/>
            <consortium name="The Broad Institute Genome Sequencing Center for Infectious Disease"/>
            <person name="Wu L."/>
            <person name="Ma J."/>
        </authorList>
    </citation>
    <scope>NUCLEOTIDE SEQUENCE [LARGE SCALE GENOMIC DNA]</scope>
    <source>
        <strain evidence="2">CGMCC 1.19062</strain>
    </source>
</reference>
<evidence type="ECO:0000313" key="1">
    <source>
        <dbReference type="EMBL" id="MFD2263994.1"/>
    </source>
</evidence>
<keyword evidence="2" id="KW-1185">Reference proteome</keyword>
<gene>
    <name evidence="1" type="ORF">ACFSM5_13920</name>
</gene>
<organism evidence="1 2">
    <name type="scientific">Lacibacterium aquatile</name>
    <dbReference type="NCBI Taxonomy" id="1168082"/>
    <lineage>
        <taxon>Bacteria</taxon>
        <taxon>Pseudomonadati</taxon>
        <taxon>Pseudomonadota</taxon>
        <taxon>Alphaproteobacteria</taxon>
        <taxon>Rhodospirillales</taxon>
        <taxon>Rhodospirillaceae</taxon>
    </lineage>
</organism>
<dbReference type="EMBL" id="JBHUIP010000012">
    <property type="protein sequence ID" value="MFD2263994.1"/>
    <property type="molecule type" value="Genomic_DNA"/>
</dbReference>